<comment type="caution">
    <text evidence="1">The sequence shown here is derived from an EMBL/GenBank/DDBJ whole genome shotgun (WGS) entry which is preliminary data.</text>
</comment>
<sequence>MSEPVGVDFGSVDALPLPLELDVLLQSLRPARRVHTPSRPDSLAQLYHRHEREQVQQTVGFALPRLSVLVDAGQVELVATAGRGELSAPAELGRWENASVTVLYVVDEAVLHLPGGRKHAPGVTTMDVLYGHGWPSQPAEAPRTTRSSASGDATTVLVHGAQVGVQHREHRLTRLAWRQRLGQVECGVVVHSPLKPLQAVQMLVQCDVLAGSA</sequence>
<evidence type="ECO:0000313" key="2">
    <source>
        <dbReference type="Proteomes" id="UP001501195"/>
    </source>
</evidence>
<proteinExistence type="predicted"/>
<gene>
    <name evidence="1" type="ORF">GCM10023225_15960</name>
</gene>
<accession>A0ABP9HQ81</accession>
<keyword evidence="2" id="KW-1185">Reference proteome</keyword>
<dbReference type="RefSeq" id="WP_345711918.1">
    <property type="nucleotide sequence ID" value="NZ_BAABIL010000205.1"/>
</dbReference>
<protein>
    <submittedName>
        <fullName evidence="1">Uncharacterized protein</fullName>
    </submittedName>
</protein>
<dbReference type="EMBL" id="BAABIL010000205">
    <property type="protein sequence ID" value="GAA4975632.1"/>
    <property type="molecule type" value="Genomic_DNA"/>
</dbReference>
<evidence type="ECO:0000313" key="1">
    <source>
        <dbReference type="EMBL" id="GAA4975632.1"/>
    </source>
</evidence>
<name>A0ABP9HQ81_9ACTN</name>
<dbReference type="Proteomes" id="UP001501195">
    <property type="component" value="Unassembled WGS sequence"/>
</dbReference>
<reference evidence="2" key="1">
    <citation type="journal article" date="2019" name="Int. J. Syst. Evol. Microbiol.">
        <title>The Global Catalogue of Microorganisms (GCM) 10K type strain sequencing project: providing services to taxonomists for standard genome sequencing and annotation.</title>
        <authorList>
            <consortium name="The Broad Institute Genomics Platform"/>
            <consortium name="The Broad Institute Genome Sequencing Center for Infectious Disease"/>
            <person name="Wu L."/>
            <person name="Ma J."/>
        </authorList>
    </citation>
    <scope>NUCLEOTIDE SEQUENCE [LARGE SCALE GENOMIC DNA]</scope>
    <source>
        <strain evidence="2">JCM 18126</strain>
    </source>
</reference>
<organism evidence="1 2">
    <name type="scientific">Kineococcus glutinatus</name>
    <dbReference type="NCBI Taxonomy" id="1070872"/>
    <lineage>
        <taxon>Bacteria</taxon>
        <taxon>Bacillati</taxon>
        <taxon>Actinomycetota</taxon>
        <taxon>Actinomycetes</taxon>
        <taxon>Kineosporiales</taxon>
        <taxon>Kineosporiaceae</taxon>
        <taxon>Kineococcus</taxon>
    </lineage>
</organism>